<dbReference type="Proteomes" id="UP001345219">
    <property type="component" value="Chromosome 15"/>
</dbReference>
<keyword evidence="3" id="KW-1185">Reference proteome</keyword>
<name>A0AAN7K139_9MYRT</name>
<evidence type="ECO:0000313" key="3">
    <source>
        <dbReference type="Proteomes" id="UP001345219"/>
    </source>
</evidence>
<organism evidence="2 3">
    <name type="scientific">Trapa incisa</name>
    <dbReference type="NCBI Taxonomy" id="236973"/>
    <lineage>
        <taxon>Eukaryota</taxon>
        <taxon>Viridiplantae</taxon>
        <taxon>Streptophyta</taxon>
        <taxon>Embryophyta</taxon>
        <taxon>Tracheophyta</taxon>
        <taxon>Spermatophyta</taxon>
        <taxon>Magnoliopsida</taxon>
        <taxon>eudicotyledons</taxon>
        <taxon>Gunneridae</taxon>
        <taxon>Pentapetalae</taxon>
        <taxon>rosids</taxon>
        <taxon>malvids</taxon>
        <taxon>Myrtales</taxon>
        <taxon>Lythraceae</taxon>
        <taxon>Trapa</taxon>
    </lineage>
</organism>
<feature type="compositionally biased region" description="Basic and acidic residues" evidence="1">
    <location>
        <begin position="52"/>
        <end position="75"/>
    </location>
</feature>
<sequence>MQLFQFLDAKDEKLKKKLKRIAQRDSHEKPVIKAVEPSPAPKKAKDEIDEILASKKEKKRDEEKVKSIQKENEFKTKKRKNG</sequence>
<gene>
    <name evidence="2" type="ORF">SAY87_019157</name>
</gene>
<proteinExistence type="predicted"/>
<accession>A0AAN7K139</accession>
<feature type="compositionally biased region" description="Basic and acidic residues" evidence="1">
    <location>
        <begin position="22"/>
        <end position="31"/>
    </location>
</feature>
<evidence type="ECO:0000256" key="1">
    <source>
        <dbReference type="SAM" id="MobiDB-lite"/>
    </source>
</evidence>
<feature type="region of interest" description="Disordered" evidence="1">
    <location>
        <begin position="18"/>
        <end position="82"/>
    </location>
</feature>
<comment type="caution">
    <text evidence="2">The sequence shown here is derived from an EMBL/GenBank/DDBJ whole genome shotgun (WGS) entry which is preliminary data.</text>
</comment>
<reference evidence="2 3" key="1">
    <citation type="journal article" date="2023" name="Hortic Res">
        <title>Pangenome of water caltrop reveals structural variations and asymmetric subgenome divergence after allopolyploidization.</title>
        <authorList>
            <person name="Zhang X."/>
            <person name="Chen Y."/>
            <person name="Wang L."/>
            <person name="Yuan Y."/>
            <person name="Fang M."/>
            <person name="Shi L."/>
            <person name="Lu R."/>
            <person name="Comes H.P."/>
            <person name="Ma Y."/>
            <person name="Chen Y."/>
            <person name="Huang G."/>
            <person name="Zhou Y."/>
            <person name="Zheng Z."/>
            <person name="Qiu Y."/>
        </authorList>
    </citation>
    <scope>NUCLEOTIDE SEQUENCE [LARGE SCALE GENOMIC DNA]</scope>
    <source>
        <tissue evidence="2">Roots</tissue>
    </source>
</reference>
<dbReference type="AlphaFoldDB" id="A0AAN7K139"/>
<dbReference type="EMBL" id="JAXIOK010000012">
    <property type="protein sequence ID" value="KAK4757856.1"/>
    <property type="molecule type" value="Genomic_DNA"/>
</dbReference>
<evidence type="ECO:0000313" key="2">
    <source>
        <dbReference type="EMBL" id="KAK4757856.1"/>
    </source>
</evidence>
<protein>
    <submittedName>
        <fullName evidence="2">Uncharacterized protein</fullName>
    </submittedName>
</protein>